<evidence type="ECO:0000313" key="2">
    <source>
        <dbReference type="Proteomes" id="UP001060085"/>
    </source>
</evidence>
<proteinExistence type="predicted"/>
<organism evidence="1 2">
    <name type="scientific">Catharanthus roseus</name>
    <name type="common">Madagascar periwinkle</name>
    <name type="synonym">Vinca rosea</name>
    <dbReference type="NCBI Taxonomy" id="4058"/>
    <lineage>
        <taxon>Eukaryota</taxon>
        <taxon>Viridiplantae</taxon>
        <taxon>Streptophyta</taxon>
        <taxon>Embryophyta</taxon>
        <taxon>Tracheophyta</taxon>
        <taxon>Spermatophyta</taxon>
        <taxon>Magnoliopsida</taxon>
        <taxon>eudicotyledons</taxon>
        <taxon>Gunneridae</taxon>
        <taxon>Pentapetalae</taxon>
        <taxon>asterids</taxon>
        <taxon>lamiids</taxon>
        <taxon>Gentianales</taxon>
        <taxon>Apocynaceae</taxon>
        <taxon>Rauvolfioideae</taxon>
        <taxon>Vinceae</taxon>
        <taxon>Catharanthinae</taxon>
        <taxon>Catharanthus</taxon>
    </lineage>
</organism>
<dbReference type="Proteomes" id="UP001060085">
    <property type="component" value="Linkage Group LG06"/>
</dbReference>
<sequence>MIIKEEAYRKLIRNAEIKSEAICTHHFKQGHEERNCYPLVGYSERSSECWSEQNQETGAGGCRGRGRTNRGRGRGGGRTGFGRGILGSSSTSSGWAIAATFQQGDLCEFDTRHSTTEQKGAAAEQRGAAGAVAAASSSSVGIPGLSAE</sequence>
<reference evidence="2" key="1">
    <citation type="journal article" date="2023" name="Nat. Plants">
        <title>Single-cell RNA sequencing provides a high-resolution roadmap for understanding the multicellular compartmentation of specialized metabolism.</title>
        <authorList>
            <person name="Sun S."/>
            <person name="Shen X."/>
            <person name="Li Y."/>
            <person name="Li Y."/>
            <person name="Wang S."/>
            <person name="Li R."/>
            <person name="Zhang H."/>
            <person name="Shen G."/>
            <person name="Guo B."/>
            <person name="Wei J."/>
            <person name="Xu J."/>
            <person name="St-Pierre B."/>
            <person name="Chen S."/>
            <person name="Sun C."/>
        </authorList>
    </citation>
    <scope>NUCLEOTIDE SEQUENCE [LARGE SCALE GENOMIC DNA]</scope>
</reference>
<evidence type="ECO:0000313" key="1">
    <source>
        <dbReference type="EMBL" id="KAI5658038.1"/>
    </source>
</evidence>
<gene>
    <name evidence="1" type="ORF">M9H77_26831</name>
</gene>
<name>A0ACC0ADI0_CATRO</name>
<dbReference type="EMBL" id="CM044706">
    <property type="protein sequence ID" value="KAI5658038.1"/>
    <property type="molecule type" value="Genomic_DNA"/>
</dbReference>
<accession>A0ACC0ADI0</accession>
<protein>
    <submittedName>
        <fullName evidence="1">Uncharacterized protein</fullName>
    </submittedName>
</protein>
<keyword evidence="2" id="KW-1185">Reference proteome</keyword>
<comment type="caution">
    <text evidence="1">The sequence shown here is derived from an EMBL/GenBank/DDBJ whole genome shotgun (WGS) entry which is preliminary data.</text>
</comment>